<dbReference type="Pfam" id="PF00996">
    <property type="entry name" value="GDI"/>
    <property type="match status" value="1"/>
</dbReference>
<name>A0A9P4HL39_9PEZI</name>
<dbReference type="Gene3D" id="3.50.50.60">
    <property type="entry name" value="FAD/NAD(P)-binding domain"/>
    <property type="match status" value="1"/>
</dbReference>
<dbReference type="Gene3D" id="1.10.405.10">
    <property type="entry name" value="Guanine Nucleotide Dissociation Inhibitor, domain 1"/>
    <property type="match status" value="1"/>
</dbReference>
<protein>
    <recommendedName>
        <fullName evidence="2">Rab proteins geranylgeranyltransferase</fullName>
    </recommendedName>
</protein>
<dbReference type="PRINTS" id="PR00891">
    <property type="entry name" value="RABGDIREP"/>
</dbReference>
<dbReference type="GO" id="GO:0005829">
    <property type="term" value="C:cytosol"/>
    <property type="evidence" value="ECO:0007669"/>
    <property type="project" value="TreeGrafter"/>
</dbReference>
<dbReference type="SUPFAM" id="SSF51905">
    <property type="entry name" value="FAD/NAD(P)-binding domain"/>
    <property type="match status" value="1"/>
</dbReference>
<dbReference type="PIRSF" id="PIRSF037514">
    <property type="entry name" value="Rab_ger_ger_transf_A_fun"/>
    <property type="match status" value="1"/>
</dbReference>
<sequence>MDTLQGTEWDVLIAGTGIEQSLLALALSRSGKKVLHVDKNEYYGGREAAFSLQEAENWADGIGEDDAAYPIFRKAVFRRSAADDATGSSKLSFPRAYSLSLAPQLIHTRSALLPLLVSSKVYRQLEFLAVGSWWVYSSSTETSGILHKVPGGREDVFADQSTDFKAKRMLMKFLRFVGDFENQRDVWQDYASKPFPDFLSDCFKIPTELHAPLLALTLSLNAPRDTSTEYALSRIATHLRSIGVFGPGFGCVIPKWGGLAEISQVACRAGAVGGGIYVLGQGISKIESSSSSLEDSDADSTTPTAGTTVHLKDGDKVTTTWIVASEENVPVQTEAPEAEPATCSRTIAIVSSALGSLFPPLAEVYVFVHSSDTGVLYATTLASSNRGYPLLDSAIAALLSSVADQPRPALLWKLQYERLPRASASNSGHDGSSGSHANIHLFPPSGVSLAFNDEVLDHVRIAWQKIMGPDADPSGFMVFEEREGLGGQMDEE</sequence>
<comment type="similarity">
    <text evidence="1 2">Belongs to the Rab GDI family.</text>
</comment>
<evidence type="ECO:0000313" key="4">
    <source>
        <dbReference type="EMBL" id="KAF2083590.1"/>
    </source>
</evidence>
<proteinExistence type="inferred from homology"/>
<evidence type="ECO:0000256" key="1">
    <source>
        <dbReference type="ARBA" id="ARBA00005593"/>
    </source>
</evidence>
<organism evidence="4 5">
    <name type="scientific">Saccharata proteae CBS 121410</name>
    <dbReference type="NCBI Taxonomy" id="1314787"/>
    <lineage>
        <taxon>Eukaryota</taxon>
        <taxon>Fungi</taxon>
        <taxon>Dikarya</taxon>
        <taxon>Ascomycota</taxon>
        <taxon>Pezizomycotina</taxon>
        <taxon>Dothideomycetes</taxon>
        <taxon>Dothideomycetes incertae sedis</taxon>
        <taxon>Botryosphaeriales</taxon>
        <taxon>Saccharataceae</taxon>
        <taxon>Saccharata</taxon>
    </lineage>
</organism>
<evidence type="ECO:0000313" key="5">
    <source>
        <dbReference type="Proteomes" id="UP000799776"/>
    </source>
</evidence>
<reference evidence="4" key="1">
    <citation type="journal article" date="2020" name="Stud. Mycol.">
        <title>101 Dothideomycetes genomes: a test case for predicting lifestyles and emergence of pathogens.</title>
        <authorList>
            <person name="Haridas S."/>
            <person name="Albert R."/>
            <person name="Binder M."/>
            <person name="Bloem J."/>
            <person name="Labutti K."/>
            <person name="Salamov A."/>
            <person name="Andreopoulos B."/>
            <person name="Baker S."/>
            <person name="Barry K."/>
            <person name="Bills G."/>
            <person name="Bluhm B."/>
            <person name="Cannon C."/>
            <person name="Castanera R."/>
            <person name="Culley D."/>
            <person name="Daum C."/>
            <person name="Ezra D."/>
            <person name="Gonzalez J."/>
            <person name="Henrissat B."/>
            <person name="Kuo A."/>
            <person name="Liang C."/>
            <person name="Lipzen A."/>
            <person name="Lutzoni F."/>
            <person name="Magnuson J."/>
            <person name="Mondo S."/>
            <person name="Nolan M."/>
            <person name="Ohm R."/>
            <person name="Pangilinan J."/>
            <person name="Park H.-J."/>
            <person name="Ramirez L."/>
            <person name="Alfaro M."/>
            <person name="Sun H."/>
            <person name="Tritt A."/>
            <person name="Yoshinaga Y."/>
            <person name="Zwiers L.-H."/>
            <person name="Turgeon B."/>
            <person name="Goodwin S."/>
            <person name="Spatafora J."/>
            <person name="Crous P."/>
            <person name="Grigoriev I."/>
        </authorList>
    </citation>
    <scope>NUCLEOTIDE SEQUENCE</scope>
    <source>
        <strain evidence="4">CBS 121410</strain>
    </source>
</reference>
<dbReference type="GO" id="GO:0007264">
    <property type="term" value="P:small GTPase-mediated signal transduction"/>
    <property type="evidence" value="ECO:0007669"/>
    <property type="project" value="UniProtKB-UniRule"/>
</dbReference>
<dbReference type="GO" id="GO:0005634">
    <property type="term" value="C:nucleus"/>
    <property type="evidence" value="ECO:0007669"/>
    <property type="project" value="TreeGrafter"/>
</dbReference>
<keyword evidence="5" id="KW-1185">Reference proteome</keyword>
<gene>
    <name evidence="4" type="ORF">K490DRAFT_60336</name>
</gene>
<dbReference type="Gene3D" id="3.30.519.10">
    <property type="entry name" value="Guanine Nucleotide Dissociation Inhibitor, domain 2"/>
    <property type="match status" value="1"/>
</dbReference>
<dbReference type="AlphaFoldDB" id="A0A9P4HL39"/>
<comment type="caution">
    <text evidence="4">The sequence shown here is derived from an EMBL/GenBank/DDBJ whole genome shotgun (WGS) entry which is preliminary data.</text>
</comment>
<dbReference type="Proteomes" id="UP000799776">
    <property type="component" value="Unassembled WGS sequence"/>
</dbReference>
<dbReference type="OrthoDB" id="1923006at2759"/>
<dbReference type="EMBL" id="ML978769">
    <property type="protein sequence ID" value="KAF2083590.1"/>
    <property type="molecule type" value="Genomic_DNA"/>
</dbReference>
<dbReference type="InterPro" id="IPR036188">
    <property type="entry name" value="FAD/NAD-bd_sf"/>
</dbReference>
<accession>A0A9P4HL39</accession>
<dbReference type="InterPro" id="IPR018203">
    <property type="entry name" value="GDP_dissociation_inhibitor"/>
</dbReference>
<dbReference type="PANTHER" id="PTHR11787">
    <property type="entry name" value="RAB GDP-DISSOCIATION INHIBITOR"/>
    <property type="match status" value="1"/>
</dbReference>
<dbReference type="PANTHER" id="PTHR11787:SF4">
    <property type="entry name" value="CHM, RAB ESCORT PROTEIN 1"/>
    <property type="match status" value="1"/>
</dbReference>
<evidence type="ECO:0000256" key="3">
    <source>
        <dbReference type="SAM" id="MobiDB-lite"/>
    </source>
</evidence>
<dbReference type="GO" id="GO:0005968">
    <property type="term" value="C:Rab-protein geranylgeranyltransferase complex"/>
    <property type="evidence" value="ECO:0007669"/>
    <property type="project" value="TreeGrafter"/>
</dbReference>
<dbReference type="InterPro" id="IPR017230">
    <property type="entry name" value="Mrs6"/>
</dbReference>
<dbReference type="GO" id="GO:0016192">
    <property type="term" value="P:vesicle-mediated transport"/>
    <property type="evidence" value="ECO:0007669"/>
    <property type="project" value="TreeGrafter"/>
</dbReference>
<evidence type="ECO:0000256" key="2">
    <source>
        <dbReference type="PIRNR" id="PIRNR037514"/>
    </source>
</evidence>
<feature type="region of interest" description="Disordered" evidence="3">
    <location>
        <begin position="290"/>
        <end position="310"/>
    </location>
</feature>
<dbReference type="GO" id="GO:0005092">
    <property type="term" value="F:GDP-dissociation inhibitor activity"/>
    <property type="evidence" value="ECO:0007669"/>
    <property type="project" value="UniProtKB-UniRule"/>
</dbReference>